<proteinExistence type="predicted"/>
<organism evidence="2">
    <name type="scientific">Candidatus Improbicoccus pseudotrichonymphae</name>
    <dbReference type="NCBI Taxonomy" id="3033792"/>
    <lineage>
        <taxon>Bacteria</taxon>
        <taxon>Bacillati</taxon>
        <taxon>Bacillota</taxon>
        <taxon>Clostridia</taxon>
        <taxon>Candidatus Improbicoccus</taxon>
    </lineage>
</organism>
<dbReference type="KEGG" id="ips:CfP315_0238"/>
<reference evidence="2" key="1">
    <citation type="journal article" date="2023" name="ISME J.">
        <title>Emergence of putative energy parasites within Clostridia revealed by genome analysis of a novel endosymbiotic clade.</title>
        <authorList>
            <person name="Takahashi K."/>
            <person name="Kuwahara H."/>
            <person name="Horikawa Y."/>
            <person name="Izawa K."/>
            <person name="Kato D."/>
            <person name="Inagaki T."/>
            <person name="Yuki M."/>
            <person name="Ohkuma M."/>
            <person name="Hongoh Y."/>
        </authorList>
    </citation>
    <scope>NUCLEOTIDE SEQUENCE</scope>
    <source>
        <strain evidence="2">CfP3-15</strain>
    </source>
</reference>
<dbReference type="Pfam" id="PF19266">
    <property type="entry name" value="CIS_tube"/>
    <property type="match status" value="1"/>
</dbReference>
<protein>
    <recommendedName>
        <fullName evidence="1">Contractile injection system tube protein N-terminal domain-containing protein</fullName>
    </recommendedName>
</protein>
<evidence type="ECO:0000313" key="2">
    <source>
        <dbReference type="EMBL" id="BED91722.1"/>
    </source>
</evidence>
<dbReference type="AlphaFoldDB" id="A0AA48KYC5"/>
<accession>A0AA48KYC5</accession>
<dbReference type="InterPro" id="IPR045361">
    <property type="entry name" value="CIS_tube_prot_N"/>
</dbReference>
<dbReference type="EMBL" id="AP027924">
    <property type="protein sequence ID" value="BED91722.1"/>
    <property type="molecule type" value="Genomic_DNA"/>
</dbReference>
<feature type="domain" description="Contractile injection system tube protein N-terminal" evidence="1">
    <location>
        <begin position="123"/>
        <end position="231"/>
    </location>
</feature>
<dbReference type="Proteomes" id="UP001337580">
    <property type="component" value="Chromosome"/>
</dbReference>
<name>A0AA48KYC5_9FIRM</name>
<evidence type="ECO:0000259" key="1">
    <source>
        <dbReference type="Pfam" id="PF19266"/>
    </source>
</evidence>
<gene>
    <name evidence="2" type="ORF">CfP315_0238</name>
</gene>
<sequence>MGDCNMSLLDFVLPAGIGTTKYRTSTMYDFSCVVKAVLHILKAEEVTSSDIFSKGFDYKWEYKESLPVQINPSAVRRTMSAMGGPNAFTGKLDDVDWHGNICKGINGYKKYELLTRKSKDNDSVEINLIFDLYDEYKAITMGSMISNSVVSSISNPLTGQSLGVEAVTLTNKNVVIIEKLYDYYEKGCFAIFDWGDFMFLGLITELECDYNCFSPYGEPLKSSIKLTLLRQDLGNDSKGKKQEADPFSLGSKCWSEIQSYSKLNKVQVAAARATEEAASVIVPNILRKIRND</sequence>